<reference evidence="3" key="1">
    <citation type="submission" date="2020-10" db="EMBL/GenBank/DDBJ databases">
        <authorList>
            <person name="Gilroy R."/>
        </authorList>
    </citation>
    <scope>NUCLEOTIDE SEQUENCE</scope>
    <source>
        <strain evidence="3">ChiHecec3B27-6122</strain>
    </source>
</reference>
<accession>A0A9D1G5X0</accession>
<keyword evidence="1" id="KW-0677">Repeat</keyword>
<dbReference type="InterPro" id="IPR001119">
    <property type="entry name" value="SLH_dom"/>
</dbReference>
<protein>
    <submittedName>
        <fullName evidence="3">S-layer homology domain-containing protein</fullName>
    </submittedName>
</protein>
<organism evidence="3 4">
    <name type="scientific">Candidatus Scatomorpha pullistercoris</name>
    <dbReference type="NCBI Taxonomy" id="2840929"/>
    <lineage>
        <taxon>Bacteria</taxon>
        <taxon>Bacillati</taxon>
        <taxon>Bacillota</taxon>
        <taxon>Clostridia</taxon>
        <taxon>Eubacteriales</taxon>
        <taxon>Candidatus Scatomorpha</taxon>
    </lineage>
</organism>
<feature type="domain" description="SLH" evidence="2">
    <location>
        <begin position="659"/>
        <end position="729"/>
    </location>
</feature>
<dbReference type="Proteomes" id="UP000886876">
    <property type="component" value="Unassembled WGS sequence"/>
</dbReference>
<gene>
    <name evidence="3" type="ORF">IAD42_08115</name>
</gene>
<proteinExistence type="predicted"/>
<evidence type="ECO:0000313" key="4">
    <source>
        <dbReference type="Proteomes" id="UP000886876"/>
    </source>
</evidence>
<dbReference type="AlphaFoldDB" id="A0A9D1G5X0"/>
<name>A0A9D1G5X0_9FIRM</name>
<evidence type="ECO:0000313" key="3">
    <source>
        <dbReference type="EMBL" id="HIS97923.1"/>
    </source>
</evidence>
<sequence length="789" mass="85255">QVLVNCGGASGEVRGYSFFEGGVLGLPDGSFRNYVPESLDYALFDELMAARTSVTKPESDIEAAKAALERYIKAQAAPGCGIESLACQPETDAFWTDVALHDSWLMRREGLDEYDFIALSAVLSPGDGGVALWTIEPWKETVFIMQRAGDSWDVLNWNQPGSTGEAWSSLPAADKVSLGVTLTGRSPENCAWYTPEAQDEWRELMDEAMAAAQYGTHVSEGAYLLGQRITDGERELYFNTDGSLCSLDENFLISAADAAPLRELADETLRSLGVFGHVEPADIHSLSSASFTFFGGTARLTDEAALSEIERILSASTLTYPSQCGFSSVMKLECEDGSMLSLGMAGDGCGVWQSNGWFYSYTGDNLALYSLFAAQLIHDLDTDVIFDDYFGGALLKYLDWQRYCDEYGEDGGLALLDRLFDAAMADAGAGARISLLTYMPAPEGALAEHYAVRMTELQELWEKYAAEPWPEFAAGPAEGGYEFRSAKLGLTFTVPAEVSEKVAVASGVRYYDPDGASLTLYYVPENGRYPLTMFYLVAESPRADFFRPGSWYYSTATGHPVAAMSENSVYFTMGPLGGSEIGRDDPLWDDYIATSSAVSAAIRESIAVDDASSIPALDTSAVSAAAKELAARGGDALTRSEAAQLAFGLLSAGNKAQKYPLDYTDVEPGSESAQAIAYLDSYGLLRRYSTDGEDLDGTRFRPGGDITRAEFVTLLHRLSFSPFPLAYGDPEGIDGGHWAYAYVNYALKCGWLEQAGGGVRADEPITCAEAAHALECVAENGWPTPGVDF</sequence>
<evidence type="ECO:0000259" key="2">
    <source>
        <dbReference type="PROSITE" id="PS51272"/>
    </source>
</evidence>
<dbReference type="EMBL" id="DVJS01000201">
    <property type="protein sequence ID" value="HIS97923.1"/>
    <property type="molecule type" value="Genomic_DNA"/>
</dbReference>
<reference evidence="3" key="2">
    <citation type="journal article" date="2021" name="PeerJ">
        <title>Extensive microbial diversity within the chicken gut microbiome revealed by metagenomics and culture.</title>
        <authorList>
            <person name="Gilroy R."/>
            <person name="Ravi A."/>
            <person name="Getino M."/>
            <person name="Pursley I."/>
            <person name="Horton D.L."/>
            <person name="Alikhan N.F."/>
            <person name="Baker D."/>
            <person name="Gharbi K."/>
            <person name="Hall N."/>
            <person name="Watson M."/>
            <person name="Adriaenssens E.M."/>
            <person name="Foster-Nyarko E."/>
            <person name="Jarju S."/>
            <person name="Secka A."/>
            <person name="Antonio M."/>
            <person name="Oren A."/>
            <person name="Chaudhuri R.R."/>
            <person name="La Ragione R."/>
            <person name="Hildebrand F."/>
            <person name="Pallen M.J."/>
        </authorList>
    </citation>
    <scope>NUCLEOTIDE SEQUENCE</scope>
    <source>
        <strain evidence="3">ChiHecec3B27-6122</strain>
    </source>
</reference>
<evidence type="ECO:0000256" key="1">
    <source>
        <dbReference type="ARBA" id="ARBA00022737"/>
    </source>
</evidence>
<dbReference type="PROSITE" id="PS51272">
    <property type="entry name" value="SLH"/>
    <property type="match status" value="1"/>
</dbReference>
<feature type="non-terminal residue" evidence="3">
    <location>
        <position position="1"/>
    </location>
</feature>
<comment type="caution">
    <text evidence="3">The sequence shown here is derived from an EMBL/GenBank/DDBJ whole genome shotgun (WGS) entry which is preliminary data.</text>
</comment>